<dbReference type="Proteomes" id="UP000184063">
    <property type="component" value="Unassembled WGS sequence"/>
</dbReference>
<dbReference type="EMBL" id="KV878258">
    <property type="protein sequence ID" value="OJZ80217.1"/>
    <property type="molecule type" value="Genomic_DNA"/>
</dbReference>
<feature type="non-terminal residue" evidence="2">
    <location>
        <position position="1"/>
    </location>
</feature>
<organism evidence="2 3">
    <name type="scientific">Aspergillus luchuensis (strain CBS 106.47)</name>
    <dbReference type="NCBI Taxonomy" id="1137211"/>
    <lineage>
        <taxon>Eukaryota</taxon>
        <taxon>Fungi</taxon>
        <taxon>Dikarya</taxon>
        <taxon>Ascomycota</taxon>
        <taxon>Pezizomycotina</taxon>
        <taxon>Eurotiomycetes</taxon>
        <taxon>Eurotiomycetidae</taxon>
        <taxon>Eurotiales</taxon>
        <taxon>Aspergillaceae</taxon>
        <taxon>Aspergillus</taxon>
        <taxon>Aspergillus subgen. Circumdati</taxon>
    </lineage>
</organism>
<evidence type="ECO:0000313" key="2">
    <source>
        <dbReference type="EMBL" id="OJZ80217.1"/>
    </source>
</evidence>
<protein>
    <submittedName>
        <fullName evidence="2">Uncharacterized protein</fullName>
    </submittedName>
</protein>
<feature type="region of interest" description="Disordered" evidence="1">
    <location>
        <begin position="31"/>
        <end position="64"/>
    </location>
</feature>
<name>A0A1M3T0D9_ASPLC</name>
<evidence type="ECO:0000313" key="3">
    <source>
        <dbReference type="Proteomes" id="UP000184063"/>
    </source>
</evidence>
<dbReference type="VEuPathDB" id="FungiDB:ASPFODRAFT_148100"/>
<evidence type="ECO:0000256" key="1">
    <source>
        <dbReference type="SAM" id="MobiDB-lite"/>
    </source>
</evidence>
<sequence>YQRLQALRTTLVLQTSHPIQIGANSNTAVAKGHGITEHGGLNPGDVDHSSGSPNPLAENNDGDCGQRQAFALLNELTQASALESSMREQKQ</sequence>
<proteinExistence type="predicted"/>
<reference evidence="3" key="1">
    <citation type="journal article" date="2017" name="Genome Biol.">
        <title>Comparative genomics reveals high biological diversity and specific adaptations in the industrially and medically important fungal genus Aspergillus.</title>
        <authorList>
            <person name="de Vries R.P."/>
            <person name="Riley R."/>
            <person name="Wiebenga A."/>
            <person name="Aguilar-Osorio G."/>
            <person name="Amillis S."/>
            <person name="Uchima C.A."/>
            <person name="Anderluh G."/>
            <person name="Asadollahi M."/>
            <person name="Askin M."/>
            <person name="Barry K."/>
            <person name="Battaglia E."/>
            <person name="Bayram O."/>
            <person name="Benocci T."/>
            <person name="Braus-Stromeyer S.A."/>
            <person name="Caldana C."/>
            <person name="Canovas D."/>
            <person name="Cerqueira G.C."/>
            <person name="Chen F."/>
            <person name="Chen W."/>
            <person name="Choi C."/>
            <person name="Clum A."/>
            <person name="Dos Santos R.A."/>
            <person name="Damasio A.R."/>
            <person name="Diallinas G."/>
            <person name="Emri T."/>
            <person name="Fekete E."/>
            <person name="Flipphi M."/>
            <person name="Freyberg S."/>
            <person name="Gallo A."/>
            <person name="Gournas C."/>
            <person name="Habgood R."/>
            <person name="Hainaut M."/>
            <person name="Harispe M.L."/>
            <person name="Henrissat B."/>
            <person name="Hilden K.S."/>
            <person name="Hope R."/>
            <person name="Hossain A."/>
            <person name="Karabika E."/>
            <person name="Karaffa L."/>
            <person name="Karanyi Z."/>
            <person name="Krasevec N."/>
            <person name="Kuo A."/>
            <person name="Kusch H."/>
            <person name="LaButti K."/>
            <person name="Lagendijk E.L."/>
            <person name="Lapidus A."/>
            <person name="Levasseur A."/>
            <person name="Lindquist E."/>
            <person name="Lipzen A."/>
            <person name="Logrieco A.F."/>
            <person name="MacCabe A."/>
            <person name="Maekelae M.R."/>
            <person name="Malavazi I."/>
            <person name="Melin P."/>
            <person name="Meyer V."/>
            <person name="Mielnichuk N."/>
            <person name="Miskei M."/>
            <person name="Molnar A.P."/>
            <person name="Mule G."/>
            <person name="Ngan C.Y."/>
            <person name="Orejas M."/>
            <person name="Orosz E."/>
            <person name="Ouedraogo J.P."/>
            <person name="Overkamp K.M."/>
            <person name="Park H.-S."/>
            <person name="Perrone G."/>
            <person name="Piumi F."/>
            <person name="Punt P.J."/>
            <person name="Ram A.F."/>
            <person name="Ramon A."/>
            <person name="Rauscher S."/>
            <person name="Record E."/>
            <person name="Riano-Pachon D.M."/>
            <person name="Robert V."/>
            <person name="Roehrig J."/>
            <person name="Ruller R."/>
            <person name="Salamov A."/>
            <person name="Salih N.S."/>
            <person name="Samson R.A."/>
            <person name="Sandor E."/>
            <person name="Sanguinetti M."/>
            <person name="Schuetze T."/>
            <person name="Sepcic K."/>
            <person name="Shelest E."/>
            <person name="Sherlock G."/>
            <person name="Sophianopoulou V."/>
            <person name="Squina F.M."/>
            <person name="Sun H."/>
            <person name="Susca A."/>
            <person name="Todd R.B."/>
            <person name="Tsang A."/>
            <person name="Unkles S.E."/>
            <person name="van de Wiele N."/>
            <person name="van Rossen-Uffink D."/>
            <person name="Oliveira J.V."/>
            <person name="Vesth T.C."/>
            <person name="Visser J."/>
            <person name="Yu J.-H."/>
            <person name="Zhou M."/>
            <person name="Andersen M.R."/>
            <person name="Archer D.B."/>
            <person name="Baker S.E."/>
            <person name="Benoit I."/>
            <person name="Brakhage A.A."/>
            <person name="Braus G.H."/>
            <person name="Fischer R."/>
            <person name="Frisvad J.C."/>
            <person name="Goldman G.H."/>
            <person name="Houbraken J."/>
            <person name="Oakley B."/>
            <person name="Pocsi I."/>
            <person name="Scazzocchio C."/>
            <person name="Seiboth B."/>
            <person name="vanKuyk P.A."/>
            <person name="Wortman J."/>
            <person name="Dyer P.S."/>
            <person name="Grigoriev I.V."/>
        </authorList>
    </citation>
    <scope>NUCLEOTIDE SEQUENCE [LARGE SCALE GENOMIC DNA]</scope>
    <source>
        <strain evidence="3">CBS 106.47</strain>
    </source>
</reference>
<gene>
    <name evidence="2" type="ORF">ASPFODRAFT_148100</name>
</gene>
<accession>A0A1M3T0D9</accession>
<dbReference type="AlphaFoldDB" id="A0A1M3T0D9"/>
<dbReference type="OrthoDB" id="10440317at2759"/>